<gene>
    <name evidence="1" type="ORF">CNEO_10046</name>
</gene>
<dbReference type="AlphaFoldDB" id="A0AA86JJL5"/>
<proteinExistence type="predicted"/>
<accession>A0AA86JJL5</accession>
<organism evidence="1 2">
    <name type="scientific">Clostridium neonatale</name>
    <dbReference type="NCBI Taxonomy" id="137838"/>
    <lineage>
        <taxon>Bacteria</taxon>
        <taxon>Bacillati</taxon>
        <taxon>Bacillota</taxon>
        <taxon>Clostridia</taxon>
        <taxon>Eubacteriales</taxon>
        <taxon>Clostridiaceae</taxon>
        <taxon>Clostridium</taxon>
    </lineage>
</organism>
<protein>
    <submittedName>
        <fullName evidence="1">Uncharacterized protein</fullName>
    </submittedName>
</protein>
<evidence type="ECO:0000313" key="1">
    <source>
        <dbReference type="EMBL" id="CAG9701512.1"/>
    </source>
</evidence>
<dbReference type="Proteomes" id="UP000789738">
    <property type="component" value="Unassembled WGS sequence"/>
</dbReference>
<sequence length="42" mass="4954">MGKRRERLNEGKKNIIAQLIQEYDIHTAEDIQDALKGRWNNS</sequence>
<evidence type="ECO:0000313" key="2">
    <source>
        <dbReference type="Proteomes" id="UP000789738"/>
    </source>
</evidence>
<name>A0AA86JJL5_9CLOT</name>
<dbReference type="RefSeq" id="WP_281729065.1">
    <property type="nucleotide sequence ID" value="NZ_CAKJVE010000001.1"/>
</dbReference>
<comment type="caution">
    <text evidence="1">The sequence shown here is derived from an EMBL/GenBank/DDBJ whole genome shotgun (WGS) entry which is preliminary data.</text>
</comment>
<dbReference type="EMBL" id="CAKJVE010000001">
    <property type="protein sequence ID" value="CAG9701512.1"/>
    <property type="molecule type" value="Genomic_DNA"/>
</dbReference>
<reference evidence="1" key="1">
    <citation type="submission" date="2021-10" db="EMBL/GenBank/DDBJ databases">
        <authorList>
            <person name="Mesa V."/>
        </authorList>
    </citation>
    <scope>NUCLEOTIDE SEQUENCE</scope>
    <source>
        <strain evidence="1">CC3_PB</strain>
    </source>
</reference>